<keyword evidence="3" id="KW-1185">Reference proteome</keyword>
<proteinExistence type="predicted"/>
<protein>
    <submittedName>
        <fullName evidence="2">Uncharacterized protein</fullName>
    </submittedName>
</protein>
<dbReference type="Ensembl" id="ENSJHYT00000025965.1">
    <property type="protein sequence ID" value="ENSJHYP00000021498.1"/>
    <property type="gene ID" value="ENSJHYG00000016276.1"/>
</dbReference>
<evidence type="ECO:0000313" key="3">
    <source>
        <dbReference type="Proteomes" id="UP000694408"/>
    </source>
</evidence>
<reference evidence="2" key="2">
    <citation type="submission" date="2025-09" db="UniProtKB">
        <authorList>
            <consortium name="Ensembl"/>
        </authorList>
    </citation>
    <scope>IDENTIFICATION</scope>
</reference>
<feature type="compositionally biased region" description="Basic and acidic residues" evidence="1">
    <location>
        <begin position="1"/>
        <end position="76"/>
    </location>
</feature>
<accession>A0A8C5JMJ5</accession>
<feature type="region of interest" description="Disordered" evidence="1">
    <location>
        <begin position="1"/>
        <end position="83"/>
    </location>
</feature>
<name>A0A8C5JMJ5_JUNHY</name>
<reference evidence="2" key="1">
    <citation type="submission" date="2025-08" db="UniProtKB">
        <authorList>
            <consortium name="Ensembl"/>
        </authorList>
    </citation>
    <scope>IDENTIFICATION</scope>
</reference>
<sequence>TGEETAHTGEETAHTGEETAHTGEETAHTGEETAHTGEETAHTGEETAHTGEETAHTGEETAHTGEETAHTGEETAHTVILQNPAAGPYIFRVPGRAGRSSRLQWQQHHGQEGLQRILLTASLHGWWEGREGCVPHRQGNSGRPQALCAPLTAQTSPLASSS</sequence>
<dbReference type="AlphaFoldDB" id="A0A8C5JMJ5"/>
<dbReference type="Proteomes" id="UP000694408">
    <property type="component" value="Unplaced"/>
</dbReference>
<evidence type="ECO:0000313" key="2">
    <source>
        <dbReference type="Ensembl" id="ENSJHYP00000021498.1"/>
    </source>
</evidence>
<organism evidence="2 3">
    <name type="scientific">Junco hyemalis</name>
    <name type="common">Dark-eyed junco</name>
    <dbReference type="NCBI Taxonomy" id="40217"/>
    <lineage>
        <taxon>Eukaryota</taxon>
        <taxon>Metazoa</taxon>
        <taxon>Chordata</taxon>
        <taxon>Craniata</taxon>
        <taxon>Vertebrata</taxon>
        <taxon>Euteleostomi</taxon>
        <taxon>Archelosauria</taxon>
        <taxon>Archosauria</taxon>
        <taxon>Dinosauria</taxon>
        <taxon>Saurischia</taxon>
        <taxon>Theropoda</taxon>
        <taxon>Coelurosauria</taxon>
        <taxon>Aves</taxon>
        <taxon>Neognathae</taxon>
        <taxon>Neoaves</taxon>
        <taxon>Telluraves</taxon>
        <taxon>Australaves</taxon>
        <taxon>Passeriformes</taxon>
        <taxon>Passerellidae</taxon>
        <taxon>Junco</taxon>
    </lineage>
</organism>
<evidence type="ECO:0000256" key="1">
    <source>
        <dbReference type="SAM" id="MobiDB-lite"/>
    </source>
</evidence>